<reference evidence="1 2" key="1">
    <citation type="submission" date="2016-11" db="EMBL/GenBank/DDBJ databases">
        <title>Complete Genome Sequence of Bradyrhizobium sp. strain J5, an isolated from soybean nodule in Hokkaido.</title>
        <authorList>
            <person name="Kanehara K."/>
        </authorList>
    </citation>
    <scope>NUCLEOTIDE SEQUENCE [LARGE SCALE GENOMIC DNA]</scope>
    <source>
        <strain evidence="1 2">J5</strain>
    </source>
</reference>
<dbReference type="OrthoDB" id="8030263at2"/>
<name>A0A1L3FCL7_BRAJP</name>
<dbReference type="PROSITE" id="PS51257">
    <property type="entry name" value="PROKAR_LIPOPROTEIN"/>
    <property type="match status" value="1"/>
</dbReference>
<dbReference type="RefSeq" id="WP_071917378.1">
    <property type="nucleotide sequence ID" value="NZ_CP017637.1"/>
</dbReference>
<protein>
    <recommendedName>
        <fullName evidence="3">Lipoprotein</fullName>
    </recommendedName>
</protein>
<proteinExistence type="predicted"/>
<gene>
    <name evidence="1" type="ORF">BKD09_22175</name>
</gene>
<evidence type="ECO:0000313" key="2">
    <source>
        <dbReference type="Proteomes" id="UP000181962"/>
    </source>
</evidence>
<accession>A0A1L3FCL7</accession>
<evidence type="ECO:0008006" key="3">
    <source>
        <dbReference type="Google" id="ProtNLM"/>
    </source>
</evidence>
<dbReference type="EMBL" id="CP017637">
    <property type="protein sequence ID" value="APG11045.1"/>
    <property type="molecule type" value="Genomic_DNA"/>
</dbReference>
<dbReference type="Proteomes" id="UP000181962">
    <property type="component" value="Chromosome"/>
</dbReference>
<organism evidence="1 2">
    <name type="scientific">Bradyrhizobium japonicum</name>
    <dbReference type="NCBI Taxonomy" id="375"/>
    <lineage>
        <taxon>Bacteria</taxon>
        <taxon>Pseudomonadati</taxon>
        <taxon>Pseudomonadota</taxon>
        <taxon>Alphaproteobacteria</taxon>
        <taxon>Hyphomicrobiales</taxon>
        <taxon>Nitrobacteraceae</taxon>
        <taxon>Bradyrhizobium</taxon>
    </lineage>
</organism>
<sequence>MNRLARVLASAAALMLVGCSSVPLTSIPPLARIDARTTDLSMLRVAVQLPDALRPRSGGVKLDVVTKVAGEAETRTSFAMMEMSDARDRAGLPAPPLGSSTYAYRLSPGDAARFEALRASMVEQGKQGKRGSMGLGVAAREFCRANAAPQGSLPVTIYLMTSETKSFVPVVRDFDLLGDPAMAGGLESIQSCGQ</sequence>
<dbReference type="AlphaFoldDB" id="A0A1L3FCL7"/>
<evidence type="ECO:0000313" key="1">
    <source>
        <dbReference type="EMBL" id="APG11045.1"/>
    </source>
</evidence>